<keyword evidence="1" id="KW-0472">Membrane</keyword>
<organism evidence="2 3">
    <name type="scientific">Hondaea fermentalgiana</name>
    <dbReference type="NCBI Taxonomy" id="2315210"/>
    <lineage>
        <taxon>Eukaryota</taxon>
        <taxon>Sar</taxon>
        <taxon>Stramenopiles</taxon>
        <taxon>Bigyra</taxon>
        <taxon>Labyrinthulomycetes</taxon>
        <taxon>Thraustochytrida</taxon>
        <taxon>Thraustochytriidae</taxon>
        <taxon>Hondaea</taxon>
    </lineage>
</organism>
<evidence type="ECO:0000256" key="1">
    <source>
        <dbReference type="SAM" id="Phobius"/>
    </source>
</evidence>
<feature type="transmembrane region" description="Helical" evidence="1">
    <location>
        <begin position="7"/>
        <end position="26"/>
    </location>
</feature>
<keyword evidence="3" id="KW-1185">Reference proteome</keyword>
<keyword evidence="1" id="KW-0812">Transmembrane</keyword>
<gene>
    <name evidence="2" type="ORF">FCC1311_036672</name>
</gene>
<dbReference type="InParanoid" id="A0A2R5G8Q7"/>
<dbReference type="Pfam" id="PF03134">
    <property type="entry name" value="TB2_DP1_HVA22"/>
    <property type="match status" value="1"/>
</dbReference>
<sequence length="440" mass="47858">MTTTLDVVAGILLVVLVYCLYSQHMAQKTNKERDIPSAGDDGSGEQSINLKLVMGYTDTSMTKLLFAAVLVALLVPIFFGRSSREAAETQVANVNQVSPADANALDPDSGLLDAEREAILQGVESSDVLPVDLESVLVIDASSPEEWSQAPGILRRDSGKTYVLGVADMSEIFTLEQADSLAKTIQEGFGATSRVLGRGKVMVATIANGELYDGQNTILDESLGVDHTLHALGARSSNGAADIVQTAAARCFADGFKCARIVDSSTGLTDATNVKVRQAMLSLYMDAKSRCSLCDVASKVKRQVDGGAAISQKNKVRTEDQEDDDEDRYTEGPSYLKLFILWATRVLGFIYPLAQTRSALLAKKKDSHEIGAWRAYWTIYAALHMLEDILFIRLVYLMPVYIIAKLCFLGWCVFPDPDNALLAYNLFVETVSPSAKKKLD</sequence>
<proteinExistence type="predicted"/>
<dbReference type="Proteomes" id="UP000241890">
    <property type="component" value="Unassembled WGS sequence"/>
</dbReference>
<protein>
    <submittedName>
        <fullName evidence="2">Receptor expression-enhancing protein 6</fullName>
    </submittedName>
</protein>
<keyword evidence="2" id="KW-0675">Receptor</keyword>
<accession>A0A2R5G8Q7</accession>
<keyword evidence="1" id="KW-1133">Transmembrane helix</keyword>
<feature type="transmembrane region" description="Helical" evidence="1">
    <location>
        <begin position="60"/>
        <end position="79"/>
    </location>
</feature>
<name>A0A2R5G8Q7_9STRA</name>
<evidence type="ECO:0000313" key="3">
    <source>
        <dbReference type="Proteomes" id="UP000241890"/>
    </source>
</evidence>
<evidence type="ECO:0000313" key="2">
    <source>
        <dbReference type="EMBL" id="GBG27446.1"/>
    </source>
</evidence>
<dbReference type="EMBL" id="BEYU01000031">
    <property type="protein sequence ID" value="GBG27446.1"/>
    <property type="molecule type" value="Genomic_DNA"/>
</dbReference>
<dbReference type="InterPro" id="IPR004345">
    <property type="entry name" value="TB2_DP1_HVA22"/>
</dbReference>
<comment type="caution">
    <text evidence="2">The sequence shown here is derived from an EMBL/GenBank/DDBJ whole genome shotgun (WGS) entry which is preliminary data.</text>
</comment>
<reference evidence="2 3" key="1">
    <citation type="submission" date="2017-12" db="EMBL/GenBank/DDBJ databases">
        <title>Sequencing, de novo assembly and annotation of complete genome of a new Thraustochytrid species, strain FCC1311.</title>
        <authorList>
            <person name="Sedici K."/>
            <person name="Godart F."/>
            <person name="Aiese Cigliano R."/>
            <person name="Sanseverino W."/>
            <person name="Barakat M."/>
            <person name="Ortet P."/>
            <person name="Marechal E."/>
            <person name="Cagnac O."/>
            <person name="Amato A."/>
        </authorList>
    </citation>
    <scope>NUCLEOTIDE SEQUENCE [LARGE SCALE GENOMIC DNA]</scope>
</reference>
<dbReference type="PANTHER" id="PTHR12300">
    <property type="entry name" value="HVA22-LIKE PROTEINS"/>
    <property type="match status" value="1"/>
</dbReference>
<dbReference type="AlphaFoldDB" id="A0A2R5G8Q7"/>